<dbReference type="Gene3D" id="1.10.530.10">
    <property type="match status" value="1"/>
</dbReference>
<proteinExistence type="predicted"/>
<dbReference type="EMBL" id="BK032510">
    <property type="protein sequence ID" value="DAF43666.1"/>
    <property type="molecule type" value="Genomic_DNA"/>
</dbReference>
<evidence type="ECO:0000259" key="1">
    <source>
        <dbReference type="Pfam" id="PF01464"/>
    </source>
</evidence>
<sequence length="157" mass="18475">MFTHDIFHTKYKLMQKLKHILLITLIVTCYSLKGQCIEKNFDWNNVISAIAYTESRYDPNAVSKTGNHVGYLQISKIMIRDCNRILGYNKYTYKDRYSIEKSKEIFHLIQKTYNPTNNVEKAIRMWNGGTGFTKDGTEAYYQRVKRKLNALEKSRGE</sequence>
<reference evidence="2" key="1">
    <citation type="journal article" date="2021" name="Proc. Natl. Acad. Sci. U.S.A.">
        <title>A Catalog of Tens of Thousands of Viruses from Human Metagenomes Reveals Hidden Associations with Chronic Diseases.</title>
        <authorList>
            <person name="Tisza M.J."/>
            <person name="Buck C.B."/>
        </authorList>
    </citation>
    <scope>NUCLEOTIDE SEQUENCE</scope>
    <source>
        <strain evidence="2">CtNQV2</strain>
    </source>
</reference>
<name>A0A8S5RZ51_9CAUD</name>
<protein>
    <recommendedName>
        <fullName evidence="1">Transglycosylase SLT domain-containing protein</fullName>
    </recommendedName>
</protein>
<feature type="domain" description="Transglycosylase SLT" evidence="1">
    <location>
        <begin position="39"/>
        <end position="147"/>
    </location>
</feature>
<dbReference type="CDD" id="cd00254">
    <property type="entry name" value="LT-like"/>
    <property type="match status" value="1"/>
</dbReference>
<dbReference type="InterPro" id="IPR008258">
    <property type="entry name" value="Transglycosylase_SLT_dom_1"/>
</dbReference>
<dbReference type="Pfam" id="PF01464">
    <property type="entry name" value="SLT"/>
    <property type="match status" value="1"/>
</dbReference>
<organism evidence="2">
    <name type="scientific">Myoviridae sp. ctNQV2</name>
    <dbReference type="NCBI Taxonomy" id="2827683"/>
    <lineage>
        <taxon>Viruses</taxon>
        <taxon>Duplodnaviria</taxon>
        <taxon>Heunggongvirae</taxon>
        <taxon>Uroviricota</taxon>
        <taxon>Caudoviricetes</taxon>
    </lineage>
</organism>
<dbReference type="SUPFAM" id="SSF53955">
    <property type="entry name" value="Lysozyme-like"/>
    <property type="match status" value="1"/>
</dbReference>
<accession>A0A8S5RZ51</accession>
<evidence type="ECO:0000313" key="2">
    <source>
        <dbReference type="EMBL" id="DAF43666.1"/>
    </source>
</evidence>
<dbReference type="InterPro" id="IPR023346">
    <property type="entry name" value="Lysozyme-like_dom_sf"/>
</dbReference>